<dbReference type="InterPro" id="IPR003690">
    <property type="entry name" value="MTERF"/>
</dbReference>
<dbReference type="Pfam" id="PF03732">
    <property type="entry name" value="Retrotrans_gag"/>
    <property type="match status" value="1"/>
</dbReference>
<evidence type="ECO:0000256" key="2">
    <source>
        <dbReference type="ARBA" id="ARBA00022472"/>
    </source>
</evidence>
<dbReference type="OrthoDB" id="637682at2759"/>
<comment type="similarity">
    <text evidence="1">Belongs to the mTERF family.</text>
</comment>
<evidence type="ECO:0000256" key="3">
    <source>
        <dbReference type="ARBA" id="ARBA00022946"/>
    </source>
</evidence>
<feature type="domain" description="Retrotransposon gag" evidence="4">
    <location>
        <begin position="222"/>
        <end position="319"/>
    </location>
</feature>
<keyword evidence="3" id="KW-0809">Transit peptide</keyword>
<dbReference type="Gene3D" id="1.25.70.10">
    <property type="entry name" value="Transcription termination factor 3, mitochondrial"/>
    <property type="match status" value="1"/>
</dbReference>
<keyword evidence="2" id="KW-0805">Transcription regulation</keyword>
<dbReference type="SMART" id="SM00733">
    <property type="entry name" value="Mterf"/>
    <property type="match status" value="3"/>
</dbReference>
<evidence type="ECO:0000259" key="4">
    <source>
        <dbReference type="Pfam" id="PF03732"/>
    </source>
</evidence>
<dbReference type="Pfam" id="PF02536">
    <property type="entry name" value="mTERF"/>
    <property type="match status" value="1"/>
</dbReference>
<dbReference type="PANTHER" id="PTHR13068">
    <property type="entry name" value="CGI-12 PROTEIN-RELATED"/>
    <property type="match status" value="1"/>
</dbReference>
<keyword evidence="2" id="KW-0806">Transcription termination</keyword>
<evidence type="ECO:0000313" key="6">
    <source>
        <dbReference type="Proteomes" id="UP000541444"/>
    </source>
</evidence>
<dbReference type="InterPro" id="IPR005162">
    <property type="entry name" value="Retrotrans_gag_dom"/>
</dbReference>
<comment type="caution">
    <text evidence="5">The sequence shown here is derived from an EMBL/GenBank/DDBJ whole genome shotgun (WGS) entry which is preliminary data.</text>
</comment>
<dbReference type="InterPro" id="IPR038538">
    <property type="entry name" value="MTERF_sf"/>
</dbReference>
<dbReference type="AlphaFoldDB" id="A0A7J7MBN9"/>
<dbReference type="GO" id="GO:0003676">
    <property type="term" value="F:nucleic acid binding"/>
    <property type="evidence" value="ECO:0007669"/>
    <property type="project" value="InterPro"/>
</dbReference>
<name>A0A7J7MBN9_9MAGN</name>
<sequence>MVGKKKAGSRQPTQGDRLRDLEEKIKEFRVNTENSIGEFKTQSKETNRTLNSILLAVTSKGGIDMGFLVAWRHREEGGYPWVRLWGMLGEGDFHPYVLKALGEEKDSLHGAPGNLFVDEHTLLGVNESGNGRELIDRYGFHDRRGRGRGFHHTNFGTRFRNDDYQGEPGLGHARYAPQKQILKLMSPSLMVRHGDGFIDWLNRVDQVLAFKRSGDPRAVTLMEMKLAGYALFWWEGVQQLRITVGGDYITDWDTMRRELMARFIPGNYEEENFAKLQNLCRTRNQSVHDYSSDFYLFSSRVVLSDIEAQSISRFMLGLTKRLQDEWTLFTCQFFFRSCGNGQTSRNKVKTNSLQFLFGSNNRNMVTQIGNQNPFLRRLFSVLKPSKDFSFVVSYLINTCGLSPQAAISASKIINFKTTTKPDSKIINFKTTTKPDSNLQFFQDHGFTKPQISNLIAKFPKLLLANKENILYPKFEFLKKIGFSDPQVLKYISSNPAFLTSSLKAKIIPSFDYLKTFLITDENVTSTMKKSHMDSQFQSPEEKKLKSGLYFFINKLDLEPSYLVKYASLLTYSMETRIIPRWTVLQGLRSKGLLIKNKVNIGCSLKVSDSSFVKLYLIKYEKEALELLNVYKKVSFQIS</sequence>
<dbReference type="PANTHER" id="PTHR13068:SF166">
    <property type="entry name" value="TRANSCRIPTION TERMINATION FACTOR MTERF15, MITOCHONDRIAL-LIKE"/>
    <property type="match status" value="1"/>
</dbReference>
<evidence type="ECO:0000256" key="1">
    <source>
        <dbReference type="ARBA" id="ARBA00007692"/>
    </source>
</evidence>
<evidence type="ECO:0000313" key="5">
    <source>
        <dbReference type="EMBL" id="KAF6152305.1"/>
    </source>
</evidence>
<keyword evidence="6" id="KW-1185">Reference proteome</keyword>
<accession>A0A7J7MBN9</accession>
<proteinExistence type="inferred from homology"/>
<dbReference type="EMBL" id="JACGCM010001644">
    <property type="protein sequence ID" value="KAF6152305.1"/>
    <property type="molecule type" value="Genomic_DNA"/>
</dbReference>
<dbReference type="GO" id="GO:0006353">
    <property type="term" value="P:DNA-templated transcription termination"/>
    <property type="evidence" value="ECO:0007669"/>
    <property type="project" value="UniProtKB-KW"/>
</dbReference>
<keyword evidence="2" id="KW-0804">Transcription</keyword>
<gene>
    <name evidence="5" type="ORF">GIB67_005959</name>
</gene>
<dbReference type="Proteomes" id="UP000541444">
    <property type="component" value="Unassembled WGS sequence"/>
</dbReference>
<protein>
    <recommendedName>
        <fullName evidence="4">Retrotransposon gag domain-containing protein</fullName>
    </recommendedName>
</protein>
<organism evidence="5 6">
    <name type="scientific">Kingdonia uniflora</name>
    <dbReference type="NCBI Taxonomy" id="39325"/>
    <lineage>
        <taxon>Eukaryota</taxon>
        <taxon>Viridiplantae</taxon>
        <taxon>Streptophyta</taxon>
        <taxon>Embryophyta</taxon>
        <taxon>Tracheophyta</taxon>
        <taxon>Spermatophyta</taxon>
        <taxon>Magnoliopsida</taxon>
        <taxon>Ranunculales</taxon>
        <taxon>Circaeasteraceae</taxon>
        <taxon>Kingdonia</taxon>
    </lineage>
</organism>
<reference evidence="5 6" key="1">
    <citation type="journal article" date="2020" name="IScience">
        <title>Genome Sequencing of the Endangered Kingdonia uniflora (Circaeasteraceae, Ranunculales) Reveals Potential Mechanisms of Evolutionary Specialization.</title>
        <authorList>
            <person name="Sun Y."/>
            <person name="Deng T."/>
            <person name="Zhang A."/>
            <person name="Moore M.J."/>
            <person name="Landis J.B."/>
            <person name="Lin N."/>
            <person name="Zhang H."/>
            <person name="Zhang X."/>
            <person name="Huang J."/>
            <person name="Zhang X."/>
            <person name="Sun H."/>
            <person name="Wang H."/>
        </authorList>
    </citation>
    <scope>NUCLEOTIDE SEQUENCE [LARGE SCALE GENOMIC DNA]</scope>
    <source>
        <strain evidence="5">TB1705</strain>
        <tissue evidence="5">Leaf</tissue>
    </source>
</reference>